<name>A0A803NE83_CHEQI</name>
<dbReference type="InterPro" id="IPR008509">
    <property type="entry name" value="MOT2/MFSD5"/>
</dbReference>
<dbReference type="EnsemblPlants" id="AUR62044430-RA">
    <property type="protein sequence ID" value="AUR62044430-RA:cds"/>
    <property type="gene ID" value="AUR62044430"/>
</dbReference>
<dbReference type="Pfam" id="PF05631">
    <property type="entry name" value="MFS_5"/>
    <property type="match status" value="2"/>
</dbReference>
<keyword evidence="2" id="KW-0813">Transport</keyword>
<keyword evidence="6 7" id="KW-0472">Membrane</keyword>
<keyword evidence="4 7" id="KW-0812">Transmembrane</keyword>
<evidence type="ECO:0000256" key="2">
    <source>
        <dbReference type="ARBA" id="ARBA00022448"/>
    </source>
</evidence>
<feature type="transmembrane region" description="Helical" evidence="7">
    <location>
        <begin position="369"/>
        <end position="389"/>
    </location>
</feature>
<feature type="transmembrane region" description="Helical" evidence="7">
    <location>
        <begin position="485"/>
        <end position="507"/>
    </location>
</feature>
<evidence type="ECO:0000256" key="5">
    <source>
        <dbReference type="ARBA" id="ARBA00022989"/>
    </source>
</evidence>
<dbReference type="PANTHER" id="PTHR23516">
    <property type="entry name" value="SAM (S-ADENOSYL METHIONINE) TRANSPORTER"/>
    <property type="match status" value="1"/>
</dbReference>
<feature type="transmembrane region" description="Helical" evidence="7">
    <location>
        <begin position="401"/>
        <end position="434"/>
    </location>
</feature>
<organism evidence="8 9">
    <name type="scientific">Chenopodium quinoa</name>
    <name type="common">Quinoa</name>
    <dbReference type="NCBI Taxonomy" id="63459"/>
    <lineage>
        <taxon>Eukaryota</taxon>
        <taxon>Viridiplantae</taxon>
        <taxon>Streptophyta</taxon>
        <taxon>Embryophyta</taxon>
        <taxon>Tracheophyta</taxon>
        <taxon>Spermatophyta</taxon>
        <taxon>Magnoliopsida</taxon>
        <taxon>eudicotyledons</taxon>
        <taxon>Gunneridae</taxon>
        <taxon>Pentapetalae</taxon>
        <taxon>Caryophyllales</taxon>
        <taxon>Chenopodiaceae</taxon>
        <taxon>Chenopodioideae</taxon>
        <taxon>Atripliceae</taxon>
        <taxon>Chenopodium</taxon>
    </lineage>
</organism>
<reference evidence="8" key="2">
    <citation type="submission" date="2021-03" db="UniProtKB">
        <authorList>
            <consortium name="EnsemblPlants"/>
        </authorList>
    </citation>
    <scope>IDENTIFICATION</scope>
</reference>
<dbReference type="GO" id="GO:0015098">
    <property type="term" value="F:molybdate ion transmembrane transporter activity"/>
    <property type="evidence" value="ECO:0007669"/>
    <property type="project" value="InterPro"/>
</dbReference>
<dbReference type="CDD" id="cd09272">
    <property type="entry name" value="RNase_HI_RT_Ty1"/>
    <property type="match status" value="1"/>
</dbReference>
<evidence type="ECO:0000256" key="6">
    <source>
        <dbReference type="ARBA" id="ARBA00023136"/>
    </source>
</evidence>
<sequence>MKMLWDEYDAHNPLPVCTCANCTCQITKKILKAQEDKRLTQFLMKLKEEFSQVRANILMMYPLSTISHAYRLLMKEERHREVYIASHLAEGMEFAIATKEVVSEQTAALLVFLSLASMAEHCGILRVDERCQNLMTKMDDQNTRFNQRCDELMTLMRSILADMRNCSDSSPNLAHPSSIHDVESAPNVNLGMKPELQIPKFDGSNPRLWIKKCCKYFTLCKIPDDQKVILASLNMIDKAANWVSTYLATRAVVDWNDFIIDVNDRSPVADFNRDMFGKGLLVATLKSRLVIAQPQIEAIRHRSERFFRVGDWLLWQFLQKLVGFYASLAVSTSKNNFLLVYSLMMAGDWPQTPYVYSLYAIYGLGKGDIGQFFIVTPLLFLAFESWLVAKHTKKRFGQQWLVNKFVVSAATIVLLGVIQSLFAGSVCTFVSLWISALSPTTVEIKMKQWLTANFSKVIFLGNGLVTILSRLVGSLLENIFGVGPVAPFVATTCLFAISMAFGFSSWFENYGDSLKIADMLIQFKGAARFALHDSVVEPSQPTCLVQPFGDELVHVELKRLQEFFVVSQQSVQFRSSVQFAVRLYGPCKAIAQIGKVACSCHMLSFLLGWFCLLAGSVTGAALYHTQRYVGCTAGKGILLNGSTEPVLQAYLDSDWGSCLDSRNPISCYVMMLGSSPLSWKSRKQPTISKSSSEAEYRALASAASEITWLVNLLEELGLDKLRSVSLHFDNQSSIYIAKNPIFHERTKHIEINCPFTRDKVLEGLI</sequence>
<dbReference type="AlphaFoldDB" id="A0A803NE83"/>
<reference evidence="8" key="1">
    <citation type="journal article" date="2017" name="Nature">
        <title>The genome of Chenopodium quinoa.</title>
        <authorList>
            <person name="Jarvis D.E."/>
            <person name="Ho Y.S."/>
            <person name="Lightfoot D.J."/>
            <person name="Schmoeckel S.M."/>
            <person name="Li B."/>
            <person name="Borm T.J.A."/>
            <person name="Ohyanagi H."/>
            <person name="Mineta K."/>
            <person name="Michell C.T."/>
            <person name="Saber N."/>
            <person name="Kharbatia N.M."/>
            <person name="Rupper R.R."/>
            <person name="Sharp A.R."/>
            <person name="Dally N."/>
            <person name="Boughton B.A."/>
            <person name="Woo Y.H."/>
            <person name="Gao G."/>
            <person name="Schijlen E.G.W.M."/>
            <person name="Guo X."/>
            <person name="Momin A.A."/>
            <person name="Negrao S."/>
            <person name="Al-Babili S."/>
            <person name="Gehring C."/>
            <person name="Roessner U."/>
            <person name="Jung C."/>
            <person name="Murphy K."/>
            <person name="Arold S.T."/>
            <person name="Gojobori T."/>
            <person name="van der Linden C.G."/>
            <person name="van Loo E.N."/>
            <person name="Jellen E.N."/>
            <person name="Maughan P.J."/>
            <person name="Tester M."/>
        </authorList>
    </citation>
    <scope>NUCLEOTIDE SEQUENCE [LARGE SCALE GENOMIC DNA]</scope>
    <source>
        <strain evidence="8">cv. PI 614886</strain>
    </source>
</reference>
<evidence type="ECO:0000313" key="8">
    <source>
        <dbReference type="EnsemblPlants" id="AUR62044430-RA:cds"/>
    </source>
</evidence>
<dbReference type="Gramene" id="AUR62044430-RA">
    <property type="protein sequence ID" value="AUR62044430-RA:cds"/>
    <property type="gene ID" value="AUR62044430"/>
</dbReference>
<evidence type="ECO:0000256" key="1">
    <source>
        <dbReference type="ARBA" id="ARBA00004651"/>
    </source>
</evidence>
<protein>
    <submittedName>
        <fullName evidence="8">Uncharacterized protein</fullName>
    </submittedName>
</protein>
<evidence type="ECO:0000256" key="4">
    <source>
        <dbReference type="ARBA" id="ARBA00022692"/>
    </source>
</evidence>
<comment type="subcellular location">
    <subcellularLocation>
        <location evidence="1">Cell membrane</location>
        <topology evidence="1">Multi-pass membrane protein</topology>
    </subcellularLocation>
</comment>
<accession>A0A803NE83</accession>
<evidence type="ECO:0000256" key="7">
    <source>
        <dbReference type="SAM" id="Phobius"/>
    </source>
</evidence>
<dbReference type="Proteomes" id="UP000596660">
    <property type="component" value="Unplaced"/>
</dbReference>
<dbReference type="GO" id="GO:0005886">
    <property type="term" value="C:plasma membrane"/>
    <property type="evidence" value="ECO:0007669"/>
    <property type="project" value="UniProtKB-SubCell"/>
</dbReference>
<evidence type="ECO:0000256" key="3">
    <source>
        <dbReference type="ARBA" id="ARBA00022475"/>
    </source>
</evidence>
<dbReference type="PANTHER" id="PTHR23516:SF1">
    <property type="entry name" value="MOLYBDATE-ANION TRANSPORTER"/>
    <property type="match status" value="1"/>
</dbReference>
<keyword evidence="9" id="KW-1185">Reference proteome</keyword>
<proteinExistence type="predicted"/>
<keyword evidence="5 7" id="KW-1133">Transmembrane helix</keyword>
<evidence type="ECO:0000313" key="9">
    <source>
        <dbReference type="Proteomes" id="UP000596660"/>
    </source>
</evidence>
<keyword evidence="3" id="KW-1003">Cell membrane</keyword>
<feature type="transmembrane region" description="Helical" evidence="7">
    <location>
        <begin position="454"/>
        <end position="473"/>
    </location>
</feature>